<name>A0A4V5MRR3_9NEIS</name>
<dbReference type="RefSeq" id="WP_136771814.1">
    <property type="nucleotide sequence ID" value="NZ_CP156074.1"/>
</dbReference>
<dbReference type="EMBL" id="SUMF01000002">
    <property type="protein sequence ID" value="TJZ77338.1"/>
    <property type="molecule type" value="Genomic_DNA"/>
</dbReference>
<gene>
    <name evidence="1" type="ORF">FAZ21_03075</name>
</gene>
<dbReference type="Proteomes" id="UP000310016">
    <property type="component" value="Unassembled WGS sequence"/>
</dbReference>
<sequence>MGRKTYFLMVSMIFAMFLLGCGEGKIEKNYKIHVSQSSFMEAASIYLEGRGFSVMAMNLDEGILWMQDTHLGSGRGDVYIFSRSMDIGSIKIVAGPNFHGGEKRYEELVRELFKNK</sequence>
<organism evidence="1 2">
    <name type="scientific">Chitiniphilus eburneus</name>
    <dbReference type="NCBI Taxonomy" id="2571148"/>
    <lineage>
        <taxon>Bacteria</taxon>
        <taxon>Pseudomonadati</taxon>
        <taxon>Pseudomonadota</taxon>
        <taxon>Betaproteobacteria</taxon>
        <taxon>Neisseriales</taxon>
        <taxon>Chitinibacteraceae</taxon>
        <taxon>Chitiniphilus</taxon>
    </lineage>
</organism>
<proteinExistence type="predicted"/>
<keyword evidence="2" id="KW-1185">Reference proteome</keyword>
<dbReference type="PROSITE" id="PS51257">
    <property type="entry name" value="PROKAR_LIPOPROTEIN"/>
    <property type="match status" value="1"/>
</dbReference>
<evidence type="ECO:0000313" key="2">
    <source>
        <dbReference type="Proteomes" id="UP000310016"/>
    </source>
</evidence>
<comment type="caution">
    <text evidence="1">The sequence shown here is derived from an EMBL/GenBank/DDBJ whole genome shotgun (WGS) entry which is preliminary data.</text>
</comment>
<protein>
    <submittedName>
        <fullName evidence="1">Uncharacterized protein</fullName>
    </submittedName>
</protein>
<reference evidence="1 2" key="1">
    <citation type="submission" date="2019-04" db="EMBL/GenBank/DDBJ databases">
        <title>Chitiniphilus eburnea sp. nov., a novel chitinolytic bacterium isolated from aquaculture sludge.</title>
        <authorList>
            <person name="Sheng M."/>
        </authorList>
    </citation>
    <scope>NUCLEOTIDE SEQUENCE [LARGE SCALE GENOMIC DNA]</scope>
    <source>
        <strain evidence="1 2">HX-2-15</strain>
    </source>
</reference>
<accession>A0A4V5MRR3</accession>
<dbReference type="AlphaFoldDB" id="A0A4V5MRR3"/>
<evidence type="ECO:0000313" key="1">
    <source>
        <dbReference type="EMBL" id="TJZ77338.1"/>
    </source>
</evidence>